<protein>
    <submittedName>
        <fullName evidence="2">Uncharacterized protein</fullName>
    </submittedName>
</protein>
<gene>
    <name evidence="2" type="ORF">NESM_000426100</name>
</gene>
<evidence type="ECO:0000313" key="3">
    <source>
        <dbReference type="Proteomes" id="UP001430356"/>
    </source>
</evidence>
<reference evidence="2 3" key="1">
    <citation type="journal article" date="2021" name="MBio">
        <title>A New Model Trypanosomatid, Novymonas esmeraldas: Genomic Perception of Its 'Candidatus Pandoraea novymonadis' Endosymbiont.</title>
        <authorList>
            <person name="Zakharova A."/>
            <person name="Saura A."/>
            <person name="Butenko A."/>
            <person name="Podesvova L."/>
            <person name="Warmusova S."/>
            <person name="Kostygov A.Y."/>
            <person name="Nenarokova A."/>
            <person name="Lukes J."/>
            <person name="Opperdoes F.R."/>
            <person name="Yurchenko V."/>
        </authorList>
    </citation>
    <scope>NUCLEOTIDE SEQUENCE [LARGE SCALE GENOMIC DNA]</scope>
    <source>
        <strain evidence="2 3">E262AT.01</strain>
    </source>
</reference>
<dbReference type="EMBL" id="JAECZO010000046">
    <property type="protein sequence ID" value="KAK7195033.1"/>
    <property type="molecule type" value="Genomic_DNA"/>
</dbReference>
<comment type="caution">
    <text evidence="2">The sequence shown here is derived from an EMBL/GenBank/DDBJ whole genome shotgun (WGS) entry which is preliminary data.</text>
</comment>
<feature type="compositionally biased region" description="Low complexity" evidence="1">
    <location>
        <begin position="241"/>
        <end position="252"/>
    </location>
</feature>
<feature type="region of interest" description="Disordered" evidence="1">
    <location>
        <begin position="166"/>
        <end position="185"/>
    </location>
</feature>
<proteinExistence type="predicted"/>
<accession>A0AAW0EQE9</accession>
<feature type="compositionally biased region" description="Low complexity" evidence="1">
    <location>
        <begin position="199"/>
        <end position="214"/>
    </location>
</feature>
<feature type="compositionally biased region" description="Pro residues" evidence="1">
    <location>
        <begin position="171"/>
        <end position="181"/>
    </location>
</feature>
<sequence length="381" mass="39960">MSAPVLSIGIAPQERVRLCSVAATDVCRRAVAYVDAATECEAHDADSVPYVRAVYVHRAGAVTAVRVAVASGSECGSYLRETLQAVAAGLDRPTVACWLTVTLEDTCIVQHAVFAASPDSPDPLNLTSPVTLCIGGAAHQPGRLRWSLTPARATADGNVHTPRETALAAATPPPVSPPAPAPASVHSVYERIEKYQTGAAGSSRRSSRATAAAEPAPPSPPHSRVGGGPRSGGPASNATTPSHPHSPGAHPSRGIDRNAATTPSESGSAAAPPRSGDRRPPNGLAVDRPVRRASDASSTAASPHSEQDHRRPRPNANELLVFDSPRADLVAPSDGRQCNDWAFRTGYAPRREELWEIADAVMTHNYHHELIEPPRDDDDAC</sequence>
<dbReference type="AlphaFoldDB" id="A0AAW0EQE9"/>
<dbReference type="Proteomes" id="UP001430356">
    <property type="component" value="Unassembled WGS sequence"/>
</dbReference>
<name>A0AAW0EQE9_9TRYP</name>
<keyword evidence="3" id="KW-1185">Reference proteome</keyword>
<evidence type="ECO:0000256" key="1">
    <source>
        <dbReference type="SAM" id="MobiDB-lite"/>
    </source>
</evidence>
<feature type="region of interest" description="Disordered" evidence="1">
    <location>
        <begin position="196"/>
        <end position="315"/>
    </location>
</feature>
<evidence type="ECO:0000313" key="2">
    <source>
        <dbReference type="EMBL" id="KAK7195033.1"/>
    </source>
</evidence>
<organism evidence="2 3">
    <name type="scientific">Novymonas esmeraldas</name>
    <dbReference type="NCBI Taxonomy" id="1808958"/>
    <lineage>
        <taxon>Eukaryota</taxon>
        <taxon>Discoba</taxon>
        <taxon>Euglenozoa</taxon>
        <taxon>Kinetoplastea</taxon>
        <taxon>Metakinetoplastina</taxon>
        <taxon>Trypanosomatida</taxon>
        <taxon>Trypanosomatidae</taxon>
        <taxon>Novymonas</taxon>
    </lineage>
</organism>